<sequence length="331" mass="36311">MRKVTTVVLALGLMSGVVAGCGIPTGQSVNQKIQTHAQQLDEKNYQSEAMMTVQMDDNNQTYYVKVSYESPEVYKIELGNQDKQIHQIIVHNQNGMFIVSPSLGKVFRFNGNWAQNQGQIYLYDQLLKQISSKDVKMTRSGGTYQFTVPVTPASDTISSQQVVLNKDLNPTSVSLLDKDGKAAVSLKYTSFKTGVQFQANAFNPQSMVTDKETAKTTMTGDEQSFGSIEAKAMYGAKLTSSKQMSETSALLRYTGAHNYLLQEWRPTQGASATPDGQLVNMYGVPAMYSGNDQVGSLTWIDNGVEFSLTSNDLNLDQLENVALSTLGQIGK</sequence>
<dbReference type="EMBL" id="JBHUCX010000035">
    <property type="protein sequence ID" value="MFD1675664.1"/>
    <property type="molecule type" value="Genomic_DNA"/>
</dbReference>
<name>A0ABW4JIA4_9BACL</name>
<keyword evidence="1" id="KW-0732">Signal</keyword>
<dbReference type="SUPFAM" id="SSF89392">
    <property type="entry name" value="Prokaryotic lipoproteins and lipoprotein localization factors"/>
    <property type="match status" value="1"/>
</dbReference>
<dbReference type="PANTHER" id="PTHR37507">
    <property type="entry name" value="SPORULATION PROTEIN YDCC"/>
    <property type="match status" value="1"/>
</dbReference>
<dbReference type="Gene3D" id="2.50.20.10">
    <property type="entry name" value="Lipoprotein localisation LolA/LolB/LppX"/>
    <property type="match status" value="1"/>
</dbReference>
<dbReference type="Proteomes" id="UP001597079">
    <property type="component" value="Unassembled WGS sequence"/>
</dbReference>
<gene>
    <name evidence="2" type="ORF">ACFSB2_13265</name>
</gene>
<keyword evidence="2" id="KW-0449">Lipoprotein</keyword>
<dbReference type="InterPro" id="IPR029046">
    <property type="entry name" value="LolA/LolB/LppX"/>
</dbReference>
<dbReference type="PANTHER" id="PTHR37507:SF2">
    <property type="entry name" value="SPORULATION PROTEIN YDCC"/>
    <property type="match status" value="1"/>
</dbReference>
<comment type="caution">
    <text evidence="2">The sequence shown here is derived from an EMBL/GenBank/DDBJ whole genome shotgun (WGS) entry which is preliminary data.</text>
</comment>
<keyword evidence="3" id="KW-1185">Reference proteome</keyword>
<organism evidence="2 3">
    <name type="scientific">Alicyclobacillus fodiniaquatilis</name>
    <dbReference type="NCBI Taxonomy" id="1661150"/>
    <lineage>
        <taxon>Bacteria</taxon>
        <taxon>Bacillati</taxon>
        <taxon>Bacillota</taxon>
        <taxon>Bacilli</taxon>
        <taxon>Bacillales</taxon>
        <taxon>Alicyclobacillaceae</taxon>
        <taxon>Alicyclobacillus</taxon>
    </lineage>
</organism>
<feature type="signal peptide" evidence="1">
    <location>
        <begin position="1"/>
        <end position="19"/>
    </location>
</feature>
<reference evidence="3" key="1">
    <citation type="journal article" date="2019" name="Int. J. Syst. Evol. Microbiol.">
        <title>The Global Catalogue of Microorganisms (GCM) 10K type strain sequencing project: providing services to taxonomists for standard genome sequencing and annotation.</title>
        <authorList>
            <consortium name="The Broad Institute Genomics Platform"/>
            <consortium name="The Broad Institute Genome Sequencing Center for Infectious Disease"/>
            <person name="Wu L."/>
            <person name="Ma J."/>
        </authorList>
    </citation>
    <scope>NUCLEOTIDE SEQUENCE [LARGE SCALE GENOMIC DNA]</scope>
    <source>
        <strain evidence="3">CGMCC 1.12286</strain>
    </source>
</reference>
<feature type="chain" id="PRO_5047108844" evidence="1">
    <location>
        <begin position="20"/>
        <end position="331"/>
    </location>
</feature>
<evidence type="ECO:0000256" key="1">
    <source>
        <dbReference type="SAM" id="SignalP"/>
    </source>
</evidence>
<evidence type="ECO:0000313" key="3">
    <source>
        <dbReference type="Proteomes" id="UP001597079"/>
    </source>
</evidence>
<dbReference type="RefSeq" id="WP_377943550.1">
    <property type="nucleotide sequence ID" value="NZ_JBHUCX010000035.1"/>
</dbReference>
<evidence type="ECO:0000313" key="2">
    <source>
        <dbReference type="EMBL" id="MFD1675664.1"/>
    </source>
</evidence>
<dbReference type="PROSITE" id="PS51257">
    <property type="entry name" value="PROKAR_LIPOPROTEIN"/>
    <property type="match status" value="1"/>
</dbReference>
<dbReference type="InterPro" id="IPR052944">
    <property type="entry name" value="Sporulation_related"/>
</dbReference>
<proteinExistence type="predicted"/>
<accession>A0ABW4JIA4</accession>
<protein>
    <submittedName>
        <fullName evidence="2">Outer membrane lipoprotein carrier protein LolA</fullName>
    </submittedName>
</protein>